<dbReference type="Pfam" id="PF01799">
    <property type="entry name" value="Fer2_2"/>
    <property type="match status" value="1"/>
</dbReference>
<evidence type="ECO:0000256" key="2">
    <source>
        <dbReference type="ARBA" id="ARBA00022723"/>
    </source>
</evidence>
<evidence type="ECO:0000259" key="7">
    <source>
        <dbReference type="PROSITE" id="PS51085"/>
    </source>
</evidence>
<dbReference type="PROSITE" id="PS51085">
    <property type="entry name" value="2FE2S_FER_2"/>
    <property type="match status" value="1"/>
</dbReference>
<evidence type="ECO:0000256" key="1">
    <source>
        <dbReference type="ARBA" id="ARBA00022714"/>
    </source>
</evidence>
<dbReference type="AlphaFoldDB" id="A0A1N7KSX7"/>
<dbReference type="InterPro" id="IPR012675">
    <property type="entry name" value="Beta-grasp_dom_sf"/>
</dbReference>
<keyword evidence="1" id="KW-0001">2Fe-2S</keyword>
<comment type="pathway">
    <text evidence="6">Alkaloid degradation; nicotine degradation.</text>
</comment>
<name>A0A1N7KSX7_9BACL</name>
<evidence type="ECO:0000256" key="5">
    <source>
        <dbReference type="ARBA" id="ARBA00023014"/>
    </source>
</evidence>
<evidence type="ECO:0000256" key="3">
    <source>
        <dbReference type="ARBA" id="ARBA00023002"/>
    </source>
</evidence>
<evidence type="ECO:0000256" key="6">
    <source>
        <dbReference type="ARBA" id="ARBA00060707"/>
    </source>
</evidence>
<evidence type="ECO:0000256" key="4">
    <source>
        <dbReference type="ARBA" id="ARBA00023004"/>
    </source>
</evidence>
<sequence length="156" mass="17223">MTAEPSMRFLKLKVNGQTKRVMVRNADTLLDALRERLGLTGAKPGCRNGDCGTCTVLVEGQPLHSCQMLAVEAEEAQITTIEGLQNTPIQHAFVNQWAIQCGYCTPGLILTCQGLIEKHPDADDHRIRDWLSSHLCRCTGYEEIEKAVKSVLRGTS</sequence>
<dbReference type="Proteomes" id="UP000186795">
    <property type="component" value="Unassembled WGS sequence"/>
</dbReference>
<feature type="domain" description="2Fe-2S ferredoxin-type" evidence="7">
    <location>
        <begin position="8"/>
        <end position="84"/>
    </location>
</feature>
<organism evidence="8 9">
    <name type="scientific">Kroppenstedtia eburnea</name>
    <dbReference type="NCBI Taxonomy" id="714067"/>
    <lineage>
        <taxon>Bacteria</taxon>
        <taxon>Bacillati</taxon>
        <taxon>Bacillota</taxon>
        <taxon>Bacilli</taxon>
        <taxon>Bacillales</taxon>
        <taxon>Thermoactinomycetaceae</taxon>
        <taxon>Kroppenstedtia</taxon>
    </lineage>
</organism>
<dbReference type="InterPro" id="IPR002888">
    <property type="entry name" value="2Fe-2S-bd"/>
</dbReference>
<evidence type="ECO:0000313" key="8">
    <source>
        <dbReference type="EMBL" id="SIS64713.1"/>
    </source>
</evidence>
<dbReference type="CDD" id="cd00207">
    <property type="entry name" value="fer2"/>
    <property type="match status" value="1"/>
</dbReference>
<dbReference type="PANTHER" id="PTHR44379">
    <property type="entry name" value="OXIDOREDUCTASE WITH IRON-SULFUR SUBUNIT"/>
    <property type="match status" value="1"/>
</dbReference>
<dbReference type="GO" id="GO:0016491">
    <property type="term" value="F:oxidoreductase activity"/>
    <property type="evidence" value="ECO:0007669"/>
    <property type="project" value="UniProtKB-KW"/>
</dbReference>
<keyword evidence="4" id="KW-0408">Iron</keyword>
<dbReference type="InterPro" id="IPR051452">
    <property type="entry name" value="Diverse_Oxidoreductases"/>
</dbReference>
<dbReference type="InterPro" id="IPR001041">
    <property type="entry name" value="2Fe-2S_ferredoxin-type"/>
</dbReference>
<dbReference type="PROSITE" id="PS00197">
    <property type="entry name" value="2FE2S_FER_1"/>
    <property type="match status" value="1"/>
</dbReference>
<dbReference type="InterPro" id="IPR036884">
    <property type="entry name" value="2Fe-2S-bd_dom_sf"/>
</dbReference>
<dbReference type="PANTHER" id="PTHR44379:SF7">
    <property type="entry name" value="XANTHINE DEHYDROGENASE SUBUNIT E-RELATED"/>
    <property type="match status" value="1"/>
</dbReference>
<dbReference type="InterPro" id="IPR036010">
    <property type="entry name" value="2Fe-2S_ferredoxin-like_sf"/>
</dbReference>
<keyword evidence="5" id="KW-0411">Iron-sulfur</keyword>
<dbReference type="GO" id="GO:0046872">
    <property type="term" value="F:metal ion binding"/>
    <property type="evidence" value="ECO:0007669"/>
    <property type="project" value="UniProtKB-KW"/>
</dbReference>
<dbReference type="Gene3D" id="3.10.20.30">
    <property type="match status" value="1"/>
</dbReference>
<evidence type="ECO:0000313" key="9">
    <source>
        <dbReference type="Proteomes" id="UP000186795"/>
    </source>
</evidence>
<accession>A0A1N7KSX7</accession>
<dbReference type="Pfam" id="PF00111">
    <property type="entry name" value="Fer2"/>
    <property type="match status" value="1"/>
</dbReference>
<protein>
    <submittedName>
        <fullName evidence="8">Carbon-monoxide dehydrogenase small subunit</fullName>
    </submittedName>
</protein>
<proteinExistence type="predicted"/>
<keyword evidence="3" id="KW-0560">Oxidoreductase</keyword>
<keyword evidence="2" id="KW-0479">Metal-binding</keyword>
<dbReference type="InterPro" id="IPR006058">
    <property type="entry name" value="2Fe2S_fd_BS"/>
</dbReference>
<dbReference type="SUPFAM" id="SSF47741">
    <property type="entry name" value="CO dehydrogenase ISP C-domain like"/>
    <property type="match status" value="1"/>
</dbReference>
<dbReference type="Gene3D" id="1.10.150.120">
    <property type="entry name" value="[2Fe-2S]-binding domain"/>
    <property type="match status" value="1"/>
</dbReference>
<reference evidence="9" key="1">
    <citation type="submission" date="2017-01" db="EMBL/GenBank/DDBJ databases">
        <authorList>
            <person name="Varghese N."/>
            <person name="Submissions S."/>
        </authorList>
    </citation>
    <scope>NUCLEOTIDE SEQUENCE [LARGE SCALE GENOMIC DNA]</scope>
    <source>
        <strain evidence="9">DSM 45196</strain>
    </source>
</reference>
<dbReference type="FunFam" id="3.10.20.30:FF:000020">
    <property type="entry name" value="Xanthine dehydrogenase iron-sulfur subunit"/>
    <property type="match status" value="1"/>
</dbReference>
<dbReference type="EMBL" id="FTOD01000003">
    <property type="protein sequence ID" value="SIS64713.1"/>
    <property type="molecule type" value="Genomic_DNA"/>
</dbReference>
<dbReference type="SUPFAM" id="SSF54292">
    <property type="entry name" value="2Fe-2S ferredoxin-like"/>
    <property type="match status" value="1"/>
</dbReference>
<dbReference type="GO" id="GO:0051537">
    <property type="term" value="F:2 iron, 2 sulfur cluster binding"/>
    <property type="evidence" value="ECO:0007669"/>
    <property type="project" value="UniProtKB-KW"/>
</dbReference>
<dbReference type="RefSeq" id="WP_076524187.1">
    <property type="nucleotide sequence ID" value="NZ_CP048103.1"/>
</dbReference>
<keyword evidence="9" id="KW-1185">Reference proteome</keyword>
<gene>
    <name evidence="8" type="ORF">SAMN05421790_103252</name>
</gene>